<dbReference type="Pfam" id="PF02104">
    <property type="entry name" value="SURF1"/>
    <property type="match status" value="1"/>
</dbReference>
<dbReference type="EMBL" id="JAVLVT010000003">
    <property type="protein sequence ID" value="MDS1270042.1"/>
    <property type="molecule type" value="Genomic_DNA"/>
</dbReference>
<accession>A0ABU2H409</accession>
<keyword evidence="5 6" id="KW-0472">Membrane</keyword>
<evidence type="ECO:0000256" key="2">
    <source>
        <dbReference type="ARBA" id="ARBA00007165"/>
    </source>
</evidence>
<dbReference type="PANTHER" id="PTHR23427:SF2">
    <property type="entry name" value="SURFEIT LOCUS PROTEIN 1"/>
    <property type="match status" value="1"/>
</dbReference>
<evidence type="ECO:0000256" key="3">
    <source>
        <dbReference type="ARBA" id="ARBA00022692"/>
    </source>
</evidence>
<comment type="subcellular location">
    <subcellularLocation>
        <location evidence="6">Cell membrane</location>
        <topology evidence="6">Multi-pass membrane protein</topology>
    </subcellularLocation>
    <subcellularLocation>
        <location evidence="1">Membrane</location>
    </subcellularLocation>
</comment>
<feature type="region of interest" description="Disordered" evidence="7">
    <location>
        <begin position="247"/>
        <end position="271"/>
    </location>
</feature>
<dbReference type="Proteomes" id="UP001250214">
    <property type="component" value="Unassembled WGS sequence"/>
</dbReference>
<evidence type="ECO:0000313" key="9">
    <source>
        <dbReference type="Proteomes" id="UP001250214"/>
    </source>
</evidence>
<evidence type="ECO:0000256" key="7">
    <source>
        <dbReference type="SAM" id="MobiDB-lite"/>
    </source>
</evidence>
<protein>
    <recommendedName>
        <fullName evidence="6">SURF1-like protein</fullName>
    </recommendedName>
</protein>
<dbReference type="InterPro" id="IPR045214">
    <property type="entry name" value="Surf1/Surf4"/>
</dbReference>
<gene>
    <name evidence="8" type="ORF">RIF23_07020</name>
</gene>
<comment type="similarity">
    <text evidence="2 6">Belongs to the SURF1 family.</text>
</comment>
<feature type="transmembrane region" description="Helical" evidence="6">
    <location>
        <begin position="217"/>
        <end position="237"/>
    </location>
</feature>
<organism evidence="8 9">
    <name type="scientific">Lipingzhangella rawalii</name>
    <dbReference type="NCBI Taxonomy" id="2055835"/>
    <lineage>
        <taxon>Bacteria</taxon>
        <taxon>Bacillati</taxon>
        <taxon>Actinomycetota</taxon>
        <taxon>Actinomycetes</taxon>
        <taxon>Streptosporangiales</taxon>
        <taxon>Nocardiopsidaceae</taxon>
        <taxon>Lipingzhangella</taxon>
    </lineage>
</organism>
<comment type="caution">
    <text evidence="8">The sequence shown here is derived from an EMBL/GenBank/DDBJ whole genome shotgun (WGS) entry which is preliminary data.</text>
</comment>
<dbReference type="InterPro" id="IPR002994">
    <property type="entry name" value="Surf1/Shy1"/>
</dbReference>
<reference evidence="9" key="1">
    <citation type="submission" date="2023-07" db="EMBL/GenBank/DDBJ databases">
        <title>Novel species in the genus Lipingzhangella isolated from Sambhar Salt Lake.</title>
        <authorList>
            <person name="Jiya N."/>
            <person name="Kajale S."/>
            <person name="Sharma A."/>
        </authorList>
    </citation>
    <scope>NUCLEOTIDE SEQUENCE [LARGE SCALE GENOMIC DNA]</scope>
    <source>
        <strain evidence="9">LS1_29</strain>
    </source>
</reference>
<dbReference type="CDD" id="cd06662">
    <property type="entry name" value="SURF1"/>
    <property type="match status" value="1"/>
</dbReference>
<keyword evidence="9" id="KW-1185">Reference proteome</keyword>
<dbReference type="PANTHER" id="PTHR23427">
    <property type="entry name" value="SURFEIT LOCUS PROTEIN"/>
    <property type="match status" value="1"/>
</dbReference>
<proteinExistence type="inferred from homology"/>
<sequence length="271" mass="29470">MLHVLRTRRVLGFAALVLVLVPIFIALGMWQWDRFEERSAATQRQEANASAEPVPFAELTEVGGNVSEEDRWRASTATGHYDTEHEFLVRHRSTDGGPGFYVVTPLVSADGDAVLVNRGWVPQEGAATDGPDVPEPPGGEVTVTGNAQFAETEENTGIRDRGGLPEGQIMLINSDVLAEQLPYPVYGGHLERTSEDPAPESAPMALEPSGYNYGLNAAYAVQWWVFALIAIGGWCFLVRRELYEHRRGGTSPGGDEDPGSHTRVQTGASLQ</sequence>
<name>A0ABU2H409_9ACTN</name>
<evidence type="ECO:0000256" key="4">
    <source>
        <dbReference type="ARBA" id="ARBA00022989"/>
    </source>
</evidence>
<evidence type="ECO:0000256" key="6">
    <source>
        <dbReference type="RuleBase" id="RU363076"/>
    </source>
</evidence>
<evidence type="ECO:0000256" key="5">
    <source>
        <dbReference type="ARBA" id="ARBA00023136"/>
    </source>
</evidence>
<evidence type="ECO:0000313" key="8">
    <source>
        <dbReference type="EMBL" id="MDS1270042.1"/>
    </source>
</evidence>
<dbReference type="PROSITE" id="PS50895">
    <property type="entry name" value="SURF1"/>
    <property type="match status" value="1"/>
</dbReference>
<feature type="compositionally biased region" description="Polar residues" evidence="7">
    <location>
        <begin position="262"/>
        <end position="271"/>
    </location>
</feature>
<keyword evidence="6" id="KW-1003">Cell membrane</keyword>
<keyword evidence="4 6" id="KW-1133">Transmembrane helix</keyword>
<evidence type="ECO:0000256" key="1">
    <source>
        <dbReference type="ARBA" id="ARBA00004370"/>
    </source>
</evidence>
<feature type="transmembrane region" description="Helical" evidence="6">
    <location>
        <begin position="12"/>
        <end position="32"/>
    </location>
</feature>
<keyword evidence="3 6" id="KW-0812">Transmembrane</keyword>